<keyword evidence="4" id="KW-0963">Cytoplasm</keyword>
<evidence type="ECO:0000256" key="9">
    <source>
        <dbReference type="ARBA" id="ARBA00023146"/>
    </source>
</evidence>
<dbReference type="InterPro" id="IPR008909">
    <property type="entry name" value="DALR_anticod-bd"/>
</dbReference>
<dbReference type="GO" id="GO:0005524">
    <property type="term" value="F:ATP binding"/>
    <property type="evidence" value="ECO:0007669"/>
    <property type="project" value="UniProtKB-KW"/>
</dbReference>
<accession>A0A3B1A3H4</accession>
<dbReference type="PANTHER" id="PTHR30075">
    <property type="entry name" value="GLYCYL-TRNA SYNTHETASE"/>
    <property type="match status" value="1"/>
</dbReference>
<dbReference type="HAMAP" id="MF_00255">
    <property type="entry name" value="Gly_tRNA_synth_beta"/>
    <property type="match status" value="1"/>
</dbReference>
<feature type="domain" description="DALR anticodon binding" evidence="11">
    <location>
        <begin position="585"/>
        <end position="688"/>
    </location>
</feature>
<evidence type="ECO:0000256" key="6">
    <source>
        <dbReference type="ARBA" id="ARBA00022741"/>
    </source>
</evidence>
<dbReference type="SUPFAM" id="SSF109604">
    <property type="entry name" value="HD-domain/PDEase-like"/>
    <property type="match status" value="1"/>
</dbReference>
<dbReference type="Pfam" id="PF05746">
    <property type="entry name" value="DALR_1"/>
    <property type="match status" value="1"/>
</dbReference>
<dbReference type="PRINTS" id="PR01045">
    <property type="entry name" value="TRNASYNTHGB"/>
</dbReference>
<comment type="subcellular location">
    <subcellularLocation>
        <location evidence="1">Cytoplasm</location>
    </subcellularLocation>
</comment>
<dbReference type="PANTHER" id="PTHR30075:SF2">
    <property type="entry name" value="GLYCINE--TRNA LIGASE, CHLOROPLASTIC_MITOCHONDRIAL 2"/>
    <property type="match status" value="1"/>
</dbReference>
<dbReference type="GO" id="GO:0005829">
    <property type="term" value="C:cytosol"/>
    <property type="evidence" value="ECO:0007669"/>
    <property type="project" value="TreeGrafter"/>
</dbReference>
<dbReference type="GO" id="GO:0006420">
    <property type="term" value="P:arginyl-tRNA aminoacylation"/>
    <property type="evidence" value="ECO:0007669"/>
    <property type="project" value="InterPro"/>
</dbReference>
<comment type="similarity">
    <text evidence="2">Belongs to the class-II aminoacyl-tRNA synthetase family.</text>
</comment>
<evidence type="ECO:0000256" key="4">
    <source>
        <dbReference type="ARBA" id="ARBA00022490"/>
    </source>
</evidence>
<sequence>MKTSELLIEIGTEELPPTTLLTLSNAFAKNVSAALAEASLKYGKVHSYATPRRLAIWIEALEVKQADKEVERRGPALKAAYDTDGNPTKAIQGFAKSCGVDVADLEKQETDKGTWLMFRAQQAGKDTQQLLADIIKMALDKLPIAKRMRWGDLDAQFVRPVQWVMVLFNNKVVECDILSVSSGNKTYGHRFHAPAAISIKKPADYETLLKDKGWVIADFNTRKEIIRGQIEAIATESKATAVIDESLLNEVTAMVEWPVAIKGDFEERFLNVPQEALIYTMKLNQKYFHLENANGKLMPHFITVSNIESKDPIQVSEGNERVIRPRFADAEFFWNQDRKVKLESQLARLKSVVFQKQLGTLYDKTQRIKTLSAWIAKQLGESDVLAQRAAELCKCDLLTDMVGELPSLQGVMGRYYAQHDGEDTQVADALDDYYKPRFAGDTLPTTYVSQSVALADRVDTLIGIFAIGQIPTGVKDPFALRRAALGVLRILIEKNLNIDLKELLTQAAVNFDKKLDTDKAIPLVFDYCLDRLSAYYSDQNIDVDVIQSVLAIKPSIPVDLNKRVHAVNAFMALPAAKSLAAANKRSGNILKKIKGELPSSINEKLLSDDAERRFYSTLKSLSDKVQQSIKASEYEQALNQLAELREPVDAFFDNVMVMDDDEAVRNNRIALLNNLRGLFMQIADLSKL</sequence>
<evidence type="ECO:0000256" key="2">
    <source>
        <dbReference type="ARBA" id="ARBA00008226"/>
    </source>
</evidence>
<dbReference type="PROSITE" id="PS50861">
    <property type="entry name" value="AA_TRNA_LIGASE_II_GLYAB"/>
    <property type="match status" value="1"/>
</dbReference>
<dbReference type="InterPro" id="IPR015944">
    <property type="entry name" value="Gly-tRNA-synth_bsu"/>
</dbReference>
<dbReference type="Pfam" id="PF02092">
    <property type="entry name" value="tRNA_synt_2f"/>
    <property type="match status" value="1"/>
</dbReference>
<dbReference type="Gene3D" id="1.10.730.10">
    <property type="entry name" value="Isoleucyl-tRNA Synthetase, Domain 1"/>
    <property type="match status" value="1"/>
</dbReference>
<keyword evidence="5 12" id="KW-0436">Ligase</keyword>
<proteinExistence type="inferred from homology"/>
<comment type="catalytic activity">
    <reaction evidence="10">
        <text>tRNA(Gly) + glycine + ATP = glycyl-tRNA(Gly) + AMP + diphosphate</text>
        <dbReference type="Rhea" id="RHEA:16013"/>
        <dbReference type="Rhea" id="RHEA-COMP:9664"/>
        <dbReference type="Rhea" id="RHEA-COMP:9683"/>
        <dbReference type="ChEBI" id="CHEBI:30616"/>
        <dbReference type="ChEBI" id="CHEBI:33019"/>
        <dbReference type="ChEBI" id="CHEBI:57305"/>
        <dbReference type="ChEBI" id="CHEBI:78442"/>
        <dbReference type="ChEBI" id="CHEBI:78522"/>
        <dbReference type="ChEBI" id="CHEBI:456215"/>
        <dbReference type="EC" id="6.1.1.14"/>
    </reaction>
</comment>
<dbReference type="GO" id="GO:0006426">
    <property type="term" value="P:glycyl-tRNA aminoacylation"/>
    <property type="evidence" value="ECO:0007669"/>
    <property type="project" value="InterPro"/>
</dbReference>
<organism evidence="12">
    <name type="scientific">hydrothermal vent metagenome</name>
    <dbReference type="NCBI Taxonomy" id="652676"/>
    <lineage>
        <taxon>unclassified sequences</taxon>
        <taxon>metagenomes</taxon>
        <taxon>ecological metagenomes</taxon>
    </lineage>
</organism>
<evidence type="ECO:0000256" key="10">
    <source>
        <dbReference type="ARBA" id="ARBA00047937"/>
    </source>
</evidence>
<dbReference type="NCBIfam" id="TIGR00211">
    <property type="entry name" value="glyS"/>
    <property type="match status" value="1"/>
</dbReference>
<keyword evidence="6" id="KW-0547">Nucleotide-binding</keyword>
<dbReference type="InterPro" id="IPR006194">
    <property type="entry name" value="Gly-tRNA-synth_heterodimer"/>
</dbReference>
<dbReference type="GO" id="GO:0004820">
    <property type="term" value="F:glycine-tRNA ligase activity"/>
    <property type="evidence" value="ECO:0007669"/>
    <property type="project" value="UniProtKB-EC"/>
</dbReference>
<keyword evidence="9 12" id="KW-0030">Aminoacyl-tRNA synthetase</keyword>
<dbReference type="SMART" id="SM00836">
    <property type="entry name" value="DALR_1"/>
    <property type="match status" value="1"/>
</dbReference>
<evidence type="ECO:0000259" key="11">
    <source>
        <dbReference type="SMART" id="SM00836"/>
    </source>
</evidence>
<gene>
    <name evidence="12" type="ORF">MNBD_GAMMA23-2185</name>
</gene>
<reference evidence="12" key="1">
    <citation type="submission" date="2018-06" db="EMBL/GenBank/DDBJ databases">
        <authorList>
            <person name="Zhirakovskaya E."/>
        </authorList>
    </citation>
    <scope>NUCLEOTIDE SEQUENCE</scope>
</reference>
<keyword evidence="7" id="KW-0067">ATP-binding</keyword>
<evidence type="ECO:0000256" key="3">
    <source>
        <dbReference type="ARBA" id="ARBA00012829"/>
    </source>
</evidence>
<evidence type="ECO:0000256" key="5">
    <source>
        <dbReference type="ARBA" id="ARBA00022598"/>
    </source>
</evidence>
<evidence type="ECO:0000256" key="1">
    <source>
        <dbReference type="ARBA" id="ARBA00004496"/>
    </source>
</evidence>
<dbReference type="EMBL" id="UOFT01000036">
    <property type="protein sequence ID" value="VAW94147.1"/>
    <property type="molecule type" value="Genomic_DNA"/>
</dbReference>
<name>A0A3B1A3H4_9ZZZZ</name>
<protein>
    <recommendedName>
        <fullName evidence="3">glycine--tRNA ligase</fullName>
        <ecNumber evidence="3">6.1.1.14</ecNumber>
    </recommendedName>
</protein>
<dbReference type="AlphaFoldDB" id="A0A3B1A3H4"/>
<evidence type="ECO:0000313" key="12">
    <source>
        <dbReference type="EMBL" id="VAW94147.1"/>
    </source>
</evidence>
<dbReference type="EC" id="6.1.1.14" evidence="3"/>
<dbReference type="GO" id="GO:0004814">
    <property type="term" value="F:arginine-tRNA ligase activity"/>
    <property type="evidence" value="ECO:0007669"/>
    <property type="project" value="InterPro"/>
</dbReference>
<keyword evidence="8" id="KW-0648">Protein biosynthesis</keyword>
<evidence type="ECO:0000256" key="8">
    <source>
        <dbReference type="ARBA" id="ARBA00022917"/>
    </source>
</evidence>
<evidence type="ECO:0000256" key="7">
    <source>
        <dbReference type="ARBA" id="ARBA00022840"/>
    </source>
</evidence>